<feature type="compositionally biased region" description="Polar residues" evidence="1">
    <location>
        <begin position="230"/>
        <end position="240"/>
    </location>
</feature>
<comment type="caution">
    <text evidence="2">The sequence shown here is derived from an EMBL/GenBank/DDBJ whole genome shotgun (WGS) entry which is preliminary data.</text>
</comment>
<accession>A0ABP1GK24</accession>
<keyword evidence="3" id="KW-1185">Reference proteome</keyword>
<dbReference type="Proteomes" id="UP001642409">
    <property type="component" value="Unassembled WGS sequence"/>
</dbReference>
<evidence type="ECO:0000313" key="3">
    <source>
        <dbReference type="Proteomes" id="UP001642409"/>
    </source>
</evidence>
<feature type="region of interest" description="Disordered" evidence="1">
    <location>
        <begin position="221"/>
        <end position="240"/>
    </location>
</feature>
<reference evidence="2 3" key="1">
    <citation type="submission" date="2024-07" db="EMBL/GenBank/DDBJ databases">
        <authorList>
            <person name="Akdeniz Z."/>
        </authorList>
    </citation>
    <scope>NUCLEOTIDE SEQUENCE [LARGE SCALE GENOMIC DNA]</scope>
</reference>
<dbReference type="EMBL" id="CAXDID020000001">
    <property type="protein sequence ID" value="CAL5970669.1"/>
    <property type="molecule type" value="Genomic_DNA"/>
</dbReference>
<evidence type="ECO:0000313" key="2">
    <source>
        <dbReference type="EMBL" id="CAL5970669.1"/>
    </source>
</evidence>
<proteinExistence type="predicted"/>
<evidence type="ECO:0000256" key="1">
    <source>
        <dbReference type="SAM" id="MobiDB-lite"/>
    </source>
</evidence>
<organism evidence="2 3">
    <name type="scientific">Hexamita inflata</name>
    <dbReference type="NCBI Taxonomy" id="28002"/>
    <lineage>
        <taxon>Eukaryota</taxon>
        <taxon>Metamonada</taxon>
        <taxon>Diplomonadida</taxon>
        <taxon>Hexamitidae</taxon>
        <taxon>Hexamitinae</taxon>
        <taxon>Hexamita</taxon>
    </lineage>
</organism>
<sequence length="240" mass="26765">MNQLETAQTHSPLIWLDLAGQAQTLLIFYALTAHWHLFPTITAFLVAQTHSPLLSADYAGQTHLLLSLTAFIPQTQAPPKTNAFSVQHTHTRLSRIEPAGHLHFPFVKVAFTGHLHSPASKNAFSMLQEHSLLEARVPLGHVHSPLTKLAEGMHGQIVEGQIEGMLMELEQFTKLIFIVCTEPDDLYTKPQAEVADSYKEKSMLEKLAEALFSKIRPQALSPDREPEINKLQNNELPVTS</sequence>
<protein>
    <submittedName>
        <fullName evidence="2">Hypothetical_protein</fullName>
    </submittedName>
</protein>
<name>A0ABP1GK24_9EUKA</name>
<gene>
    <name evidence="2" type="ORF">HINF_LOCUS609</name>
</gene>